<reference evidence="3 4" key="1">
    <citation type="submission" date="2017-12" db="EMBL/GenBank/DDBJ databases">
        <authorList>
            <consortium name="DOE Joint Genome Institute"/>
            <person name="Haridas S."/>
            <person name="Kjaerbolling I."/>
            <person name="Vesth T.C."/>
            <person name="Frisvad J.C."/>
            <person name="Nybo J.L."/>
            <person name="Theobald S."/>
            <person name="Kuo A."/>
            <person name="Bowyer P."/>
            <person name="Matsuda Y."/>
            <person name="Mondo S."/>
            <person name="Lyhne E.K."/>
            <person name="Kogle M.E."/>
            <person name="Clum A."/>
            <person name="Lipzen A."/>
            <person name="Salamov A."/>
            <person name="Ngan C.Y."/>
            <person name="Daum C."/>
            <person name="Chiniquy J."/>
            <person name="Barry K."/>
            <person name="LaButti K."/>
            <person name="Simmons B.A."/>
            <person name="Magnuson J.K."/>
            <person name="Mortensen U.H."/>
            <person name="Larsen T.O."/>
            <person name="Grigoriev I.V."/>
            <person name="Baker S.E."/>
            <person name="Andersen M.R."/>
            <person name="Nordberg H.P."/>
            <person name="Cantor M.N."/>
            <person name="Hua S.X."/>
        </authorList>
    </citation>
    <scope>NUCLEOTIDE SEQUENCE [LARGE SCALE GENOMIC DNA]</scope>
    <source>
        <strain evidence="3 4">CBS 102.13</strain>
    </source>
</reference>
<dbReference type="Proteomes" id="UP000234585">
    <property type="component" value="Unassembled WGS sequence"/>
</dbReference>
<dbReference type="AlphaFoldDB" id="A0A2I2F1C6"/>
<evidence type="ECO:0000313" key="4">
    <source>
        <dbReference type="Proteomes" id="UP000234585"/>
    </source>
</evidence>
<gene>
    <name evidence="3" type="ORF">BDW47DRAFT_129073</name>
</gene>
<feature type="compositionally biased region" description="Basic and acidic residues" evidence="1">
    <location>
        <begin position="229"/>
        <end position="242"/>
    </location>
</feature>
<feature type="transmembrane region" description="Helical" evidence="2">
    <location>
        <begin position="178"/>
        <end position="199"/>
    </location>
</feature>
<dbReference type="GeneID" id="36524100"/>
<dbReference type="RefSeq" id="XP_024668455.1">
    <property type="nucleotide sequence ID" value="XM_024816940.1"/>
</dbReference>
<keyword evidence="2" id="KW-0812">Transmembrane</keyword>
<dbReference type="GO" id="GO:0016491">
    <property type="term" value="F:oxidoreductase activity"/>
    <property type="evidence" value="ECO:0007669"/>
    <property type="project" value="TreeGrafter"/>
</dbReference>
<keyword evidence="2" id="KW-1133">Transmembrane helix</keyword>
<sequence length="376" mass="40651">MGAISSTIQSLPPVGDFIRLTPDAYRVALNIFQYFPLFTTLEWLTPYYPAGKSSLPKNSLNIPGRLGWMLMELVGPFNLLYILSTQCSNLGIDSLPWPNKLVVALYLIHYVNRAIVSPLMAPSVSPTHVFIVASAACFNWLNSTCLAGWVLGYEVLWEGVSSSSSSASASTGNGNSTAVWATSLLGVAVFALGMAGNIYSERTLFRLRREEVAKRSSSASSSSSSSSPPEEKPTTPKDTKESKNKYSKVYVIPPPKGPFTAILYPHYVFEWAEWFGFALAGTAIQPLLVPSLLAGVGAKTAVTAVSPLRLAPWFVPAAKVASALGVPLPLAGLAFAVNTVANLLPHARWGRKWYVERFGEEGVQGRGAVVPWCSWF</sequence>
<dbReference type="InterPro" id="IPR039357">
    <property type="entry name" value="SRD5A/TECR"/>
</dbReference>
<dbReference type="STRING" id="41067.A0A2I2F1C6"/>
<accession>A0A2I2F1C6</accession>
<dbReference type="EMBL" id="KZ559179">
    <property type="protein sequence ID" value="PLB34443.1"/>
    <property type="molecule type" value="Genomic_DNA"/>
</dbReference>
<feature type="region of interest" description="Disordered" evidence="1">
    <location>
        <begin position="216"/>
        <end position="242"/>
    </location>
</feature>
<protein>
    <submittedName>
        <fullName evidence="3">Uncharacterized protein</fullName>
    </submittedName>
</protein>
<dbReference type="OrthoDB" id="5788137at2759"/>
<proteinExistence type="predicted"/>
<dbReference type="PROSITE" id="PS50244">
    <property type="entry name" value="S5A_REDUCTASE"/>
    <property type="match status" value="1"/>
</dbReference>
<feature type="transmembrane region" description="Helical" evidence="2">
    <location>
        <begin position="128"/>
        <end position="151"/>
    </location>
</feature>
<name>A0A2I2F1C6_ASPCN</name>
<dbReference type="PANTHER" id="PTHR10556:SF43">
    <property type="entry name" value="STEROID 5-ALPHA-REDUCTASE DET2"/>
    <property type="match status" value="1"/>
</dbReference>
<dbReference type="PANTHER" id="PTHR10556">
    <property type="entry name" value="3-OXO-5-ALPHA-STEROID 4-DEHYDROGENASE"/>
    <property type="match status" value="1"/>
</dbReference>
<keyword evidence="4" id="KW-1185">Reference proteome</keyword>
<evidence type="ECO:0000313" key="3">
    <source>
        <dbReference type="EMBL" id="PLB34443.1"/>
    </source>
</evidence>
<feature type="compositionally biased region" description="Low complexity" evidence="1">
    <location>
        <begin position="216"/>
        <end position="228"/>
    </location>
</feature>
<evidence type="ECO:0000256" key="1">
    <source>
        <dbReference type="SAM" id="MobiDB-lite"/>
    </source>
</evidence>
<keyword evidence="2" id="KW-0472">Membrane</keyword>
<organism evidence="3 4">
    <name type="scientific">Aspergillus candidus</name>
    <dbReference type="NCBI Taxonomy" id="41067"/>
    <lineage>
        <taxon>Eukaryota</taxon>
        <taxon>Fungi</taxon>
        <taxon>Dikarya</taxon>
        <taxon>Ascomycota</taxon>
        <taxon>Pezizomycotina</taxon>
        <taxon>Eurotiomycetes</taxon>
        <taxon>Eurotiomycetidae</taxon>
        <taxon>Eurotiales</taxon>
        <taxon>Aspergillaceae</taxon>
        <taxon>Aspergillus</taxon>
        <taxon>Aspergillus subgen. Circumdati</taxon>
    </lineage>
</organism>
<evidence type="ECO:0000256" key="2">
    <source>
        <dbReference type="SAM" id="Phobius"/>
    </source>
</evidence>